<reference evidence="1" key="1">
    <citation type="submission" date="2019-06" db="EMBL/GenBank/DDBJ databases">
        <authorList>
            <person name="Zheng W."/>
        </authorList>
    </citation>
    <scope>NUCLEOTIDE SEQUENCE</scope>
    <source>
        <strain evidence="1">QDHG01</strain>
    </source>
</reference>
<name>A0A8J8N8S4_HALGN</name>
<dbReference type="AlphaFoldDB" id="A0A8J8N8S4"/>
<evidence type="ECO:0000313" key="1">
    <source>
        <dbReference type="EMBL" id="TNV67689.1"/>
    </source>
</evidence>
<gene>
    <name evidence="1" type="ORF">FGO68_gene10876</name>
</gene>
<comment type="caution">
    <text evidence="1">The sequence shown here is derived from an EMBL/GenBank/DDBJ whole genome shotgun (WGS) entry which is preliminary data.</text>
</comment>
<dbReference type="Proteomes" id="UP000785679">
    <property type="component" value="Unassembled WGS sequence"/>
</dbReference>
<dbReference type="EMBL" id="RRYP01039011">
    <property type="protein sequence ID" value="TNV67689.1"/>
    <property type="molecule type" value="Genomic_DNA"/>
</dbReference>
<keyword evidence="2" id="KW-1185">Reference proteome</keyword>
<sequence length="175" mass="19641">MSETTSKEGLYYKVESSWFVVIEITYKCRISSCLLRQLIDSPGSLLNPKYISEPPFQMKVHFNCFLLYNDDCAECIPTSNAYKICCMASTLDLGSPICAFCSASSMACQSNLTSSAKSSFMISLAVLEMRLVMLLSFLCWASLTSCSSQGFRRQLVWKVSYLEIIAQRVAMMGER</sequence>
<evidence type="ECO:0000313" key="2">
    <source>
        <dbReference type="Proteomes" id="UP000785679"/>
    </source>
</evidence>
<organism evidence="1 2">
    <name type="scientific">Halteria grandinella</name>
    <dbReference type="NCBI Taxonomy" id="5974"/>
    <lineage>
        <taxon>Eukaryota</taxon>
        <taxon>Sar</taxon>
        <taxon>Alveolata</taxon>
        <taxon>Ciliophora</taxon>
        <taxon>Intramacronucleata</taxon>
        <taxon>Spirotrichea</taxon>
        <taxon>Stichotrichia</taxon>
        <taxon>Sporadotrichida</taxon>
        <taxon>Halteriidae</taxon>
        <taxon>Halteria</taxon>
    </lineage>
</organism>
<accession>A0A8J8N8S4</accession>
<proteinExistence type="predicted"/>
<protein>
    <submittedName>
        <fullName evidence="1">Uncharacterized protein</fullName>
    </submittedName>
</protein>